<dbReference type="GO" id="GO:0016788">
    <property type="term" value="F:hydrolase activity, acting on ester bonds"/>
    <property type="evidence" value="ECO:0007669"/>
    <property type="project" value="InterPro"/>
</dbReference>
<name>A0A7X2T2Y9_9FIRM</name>
<evidence type="ECO:0000313" key="4">
    <source>
        <dbReference type="EMBL" id="MSS00875.1"/>
    </source>
</evidence>
<comment type="caution">
    <text evidence="4">The sequence shown here is derived from an EMBL/GenBank/DDBJ whole genome shotgun (WGS) entry which is preliminary data.</text>
</comment>
<dbReference type="CDD" id="cd01310">
    <property type="entry name" value="TatD_DNAse"/>
    <property type="match status" value="1"/>
</dbReference>
<sequence>MYTDSHCHITDDSLYNRIDEIMENCFSQNVSNLMVICCKETDFIRACSLKEKYPFIRIAFGWFPGDAKEIAESHFKILEKNIDKIDCIGEIGLDYYWDDSFKEEQKSIFIKQILLANQYQKPIAIHMRSATKDTLDILKEYAQTKILFHCFSGSKETMMECLKLNSYISFAGPITFKNARQAPECIINCPVDHLLTETDSPYLSPVPFRGKQNEPKNVQYVVKKICELKQIEETVLCSQIEKNFYSFFNKN</sequence>
<dbReference type="AlphaFoldDB" id="A0A7X2T2Y9"/>
<dbReference type="Proteomes" id="UP000470082">
    <property type="component" value="Unassembled WGS sequence"/>
</dbReference>
<dbReference type="InterPro" id="IPR032466">
    <property type="entry name" value="Metal_Hydrolase"/>
</dbReference>
<dbReference type="PIRSF" id="PIRSF005902">
    <property type="entry name" value="DNase_TatD"/>
    <property type="match status" value="1"/>
</dbReference>
<protein>
    <submittedName>
        <fullName evidence="4">TatD family deoxyribonuclease</fullName>
    </submittedName>
</protein>
<evidence type="ECO:0000256" key="3">
    <source>
        <dbReference type="PIRSR" id="PIRSR005902-1"/>
    </source>
</evidence>
<gene>
    <name evidence="4" type="ORF">FYJ50_01850</name>
</gene>
<dbReference type="InterPro" id="IPR001130">
    <property type="entry name" value="TatD-like"/>
</dbReference>
<dbReference type="FunFam" id="3.20.20.140:FF:000005">
    <property type="entry name" value="TatD family hydrolase"/>
    <property type="match status" value="1"/>
</dbReference>
<evidence type="ECO:0000256" key="1">
    <source>
        <dbReference type="ARBA" id="ARBA00022723"/>
    </source>
</evidence>
<organism evidence="4 5">
    <name type="scientific">Floccifex porci</name>
    <dbReference type="NCBI Taxonomy" id="2606629"/>
    <lineage>
        <taxon>Bacteria</taxon>
        <taxon>Bacillati</taxon>
        <taxon>Bacillota</taxon>
        <taxon>Erysipelotrichia</taxon>
        <taxon>Erysipelotrichales</taxon>
        <taxon>Erysipelotrichaceae</taxon>
        <taxon>Floccifex</taxon>
    </lineage>
</organism>
<keyword evidence="5" id="KW-1185">Reference proteome</keyword>
<dbReference type="Gene3D" id="3.20.20.140">
    <property type="entry name" value="Metal-dependent hydrolases"/>
    <property type="match status" value="1"/>
</dbReference>
<evidence type="ECO:0000256" key="2">
    <source>
        <dbReference type="ARBA" id="ARBA00022801"/>
    </source>
</evidence>
<dbReference type="GO" id="GO:0004536">
    <property type="term" value="F:DNA nuclease activity"/>
    <property type="evidence" value="ECO:0007669"/>
    <property type="project" value="InterPro"/>
</dbReference>
<keyword evidence="1 3" id="KW-0479">Metal-binding</keyword>
<evidence type="ECO:0000313" key="5">
    <source>
        <dbReference type="Proteomes" id="UP000470082"/>
    </source>
</evidence>
<dbReference type="PANTHER" id="PTHR46124:SF2">
    <property type="entry name" value="D-AMINOACYL-TRNA DEACYLASE"/>
    <property type="match status" value="1"/>
</dbReference>
<keyword evidence="2" id="KW-0378">Hydrolase</keyword>
<feature type="binding site" evidence="3">
    <location>
        <position position="90"/>
    </location>
    <ligand>
        <name>a divalent metal cation</name>
        <dbReference type="ChEBI" id="CHEBI:60240"/>
        <label>1</label>
    </ligand>
</feature>
<dbReference type="Pfam" id="PF01026">
    <property type="entry name" value="TatD_DNase"/>
    <property type="match status" value="1"/>
</dbReference>
<feature type="binding site" evidence="3">
    <location>
        <position position="6"/>
    </location>
    <ligand>
        <name>a divalent metal cation</name>
        <dbReference type="ChEBI" id="CHEBI:60240"/>
        <label>1</label>
    </ligand>
</feature>
<reference evidence="4 5" key="1">
    <citation type="submission" date="2019-08" db="EMBL/GenBank/DDBJ databases">
        <title>In-depth cultivation of the pig gut microbiome towards novel bacterial diversity and tailored functional studies.</title>
        <authorList>
            <person name="Wylensek D."/>
            <person name="Hitch T.C.A."/>
            <person name="Clavel T."/>
        </authorList>
    </citation>
    <scope>NUCLEOTIDE SEQUENCE [LARGE SCALE GENOMIC DNA]</scope>
    <source>
        <strain evidence="4 5">LKV-178-WT-2G</strain>
    </source>
</reference>
<dbReference type="SUPFAM" id="SSF51556">
    <property type="entry name" value="Metallo-dependent hydrolases"/>
    <property type="match status" value="1"/>
</dbReference>
<dbReference type="PANTHER" id="PTHR46124">
    <property type="entry name" value="D-AMINOACYL-TRNA DEACYLASE"/>
    <property type="match status" value="1"/>
</dbReference>
<proteinExistence type="predicted"/>
<dbReference type="GO" id="GO:0046872">
    <property type="term" value="F:metal ion binding"/>
    <property type="evidence" value="ECO:0007669"/>
    <property type="project" value="UniProtKB-KW"/>
</dbReference>
<dbReference type="RefSeq" id="WP_154459346.1">
    <property type="nucleotide sequence ID" value="NZ_VUMM01000002.1"/>
</dbReference>
<dbReference type="GO" id="GO:0005829">
    <property type="term" value="C:cytosol"/>
    <property type="evidence" value="ECO:0007669"/>
    <property type="project" value="TreeGrafter"/>
</dbReference>
<feature type="binding site" evidence="3">
    <location>
        <position position="126"/>
    </location>
    <ligand>
        <name>a divalent metal cation</name>
        <dbReference type="ChEBI" id="CHEBI:60240"/>
        <label>2</label>
    </ligand>
</feature>
<feature type="binding site" evidence="3">
    <location>
        <position position="199"/>
    </location>
    <ligand>
        <name>a divalent metal cation</name>
        <dbReference type="ChEBI" id="CHEBI:60240"/>
        <label>1</label>
    </ligand>
</feature>
<feature type="binding site" evidence="3">
    <location>
        <position position="8"/>
    </location>
    <ligand>
        <name>a divalent metal cation</name>
        <dbReference type="ChEBI" id="CHEBI:60240"/>
        <label>1</label>
    </ligand>
</feature>
<dbReference type="NCBIfam" id="TIGR00010">
    <property type="entry name" value="YchF/TatD family DNA exonuclease"/>
    <property type="match status" value="1"/>
</dbReference>
<feature type="binding site" evidence="3">
    <location>
        <position position="149"/>
    </location>
    <ligand>
        <name>a divalent metal cation</name>
        <dbReference type="ChEBI" id="CHEBI:60240"/>
        <label>2</label>
    </ligand>
</feature>
<accession>A0A7X2T2Y9</accession>
<dbReference type="InterPro" id="IPR015991">
    <property type="entry name" value="TatD/YcfH-like"/>
</dbReference>
<dbReference type="EMBL" id="VUMM01000002">
    <property type="protein sequence ID" value="MSS00875.1"/>
    <property type="molecule type" value="Genomic_DNA"/>
</dbReference>